<name>A0ABR2Z5K0_9AGAR</name>
<sequence>MTCAEGDDPAFLEHLRTVFDKRFRLIATPIHKLALFLHPLCRKLVVSSHTSFMLGDLKSTALSLVRKWNWSRAEAIQLRDDIDLYYQIKEPFTGGTADSLEWWKSLPINSKVHPIKSLAIVLHSITPHAAEIERLFSSLNGIQSPCRNNLSVDNFEKLAKLRNHYSAKLWEDKRAAGQSTHRKHSHMHAKDGPAMDVELVNDLDTRITWEPPLDSAQISDPGSVELNTLSEDPIAAAFQKLDERIEEEVRDEEIRSAD</sequence>
<accession>A0ABR2Z5K0</accession>
<dbReference type="InterPro" id="IPR012337">
    <property type="entry name" value="RNaseH-like_sf"/>
</dbReference>
<comment type="caution">
    <text evidence="1">The sequence shown here is derived from an EMBL/GenBank/DDBJ whole genome shotgun (WGS) entry which is preliminary data.</text>
</comment>
<evidence type="ECO:0008006" key="3">
    <source>
        <dbReference type="Google" id="ProtNLM"/>
    </source>
</evidence>
<evidence type="ECO:0000313" key="2">
    <source>
        <dbReference type="Proteomes" id="UP001437256"/>
    </source>
</evidence>
<reference evidence="1 2" key="1">
    <citation type="submission" date="2024-05" db="EMBL/GenBank/DDBJ databases">
        <title>A draft genome resource for the thread blight pathogen Marasmius tenuissimus strain MS-2.</title>
        <authorList>
            <person name="Yulfo-Soto G.E."/>
            <person name="Baruah I.K."/>
            <person name="Amoako-Attah I."/>
            <person name="Bukari Y."/>
            <person name="Meinhardt L.W."/>
            <person name="Bailey B.A."/>
            <person name="Cohen S.P."/>
        </authorList>
    </citation>
    <scope>NUCLEOTIDE SEQUENCE [LARGE SCALE GENOMIC DNA]</scope>
    <source>
        <strain evidence="1 2">MS-2</strain>
    </source>
</reference>
<feature type="non-terminal residue" evidence="1">
    <location>
        <position position="258"/>
    </location>
</feature>
<organism evidence="1 2">
    <name type="scientific">Marasmius tenuissimus</name>
    <dbReference type="NCBI Taxonomy" id="585030"/>
    <lineage>
        <taxon>Eukaryota</taxon>
        <taxon>Fungi</taxon>
        <taxon>Dikarya</taxon>
        <taxon>Basidiomycota</taxon>
        <taxon>Agaricomycotina</taxon>
        <taxon>Agaricomycetes</taxon>
        <taxon>Agaricomycetidae</taxon>
        <taxon>Agaricales</taxon>
        <taxon>Marasmiineae</taxon>
        <taxon>Marasmiaceae</taxon>
        <taxon>Marasmius</taxon>
    </lineage>
</organism>
<keyword evidence="2" id="KW-1185">Reference proteome</keyword>
<dbReference type="SUPFAM" id="SSF53098">
    <property type="entry name" value="Ribonuclease H-like"/>
    <property type="match status" value="1"/>
</dbReference>
<proteinExistence type="predicted"/>
<dbReference type="Proteomes" id="UP001437256">
    <property type="component" value="Unassembled WGS sequence"/>
</dbReference>
<evidence type="ECO:0000313" key="1">
    <source>
        <dbReference type="EMBL" id="KAL0056560.1"/>
    </source>
</evidence>
<gene>
    <name evidence="1" type="ORF">AAF712_016834</name>
</gene>
<dbReference type="EMBL" id="JBBXMP010001330">
    <property type="protein sequence ID" value="KAL0056560.1"/>
    <property type="molecule type" value="Genomic_DNA"/>
</dbReference>
<protein>
    <recommendedName>
        <fullName evidence="3">HAT C-terminal dimerisation domain-containing protein</fullName>
    </recommendedName>
</protein>